<keyword evidence="7" id="KW-0228">DNA excision</keyword>
<dbReference type="NCBIfam" id="TIGR00630">
    <property type="entry name" value="uvra"/>
    <property type="match status" value="1"/>
</dbReference>
<dbReference type="InterPro" id="IPR027417">
    <property type="entry name" value="P-loop_NTPase"/>
</dbReference>
<dbReference type="GO" id="GO:0009380">
    <property type="term" value="C:excinuclease repair complex"/>
    <property type="evidence" value="ECO:0007669"/>
    <property type="project" value="InterPro"/>
</dbReference>
<dbReference type="PANTHER" id="PTHR43152">
    <property type="entry name" value="UVRABC SYSTEM PROTEIN A"/>
    <property type="match status" value="1"/>
</dbReference>
<dbReference type="Proteomes" id="UP000318017">
    <property type="component" value="Chromosome"/>
</dbReference>
<dbReference type="Gene3D" id="1.10.8.280">
    <property type="entry name" value="ABC transporter ATPase domain-like"/>
    <property type="match status" value="1"/>
</dbReference>
<evidence type="ECO:0000256" key="12">
    <source>
        <dbReference type="ARBA" id="ARBA00023125"/>
    </source>
</evidence>
<dbReference type="Pfam" id="PF17755">
    <property type="entry name" value="UvrA_DNA-bind"/>
    <property type="match status" value="1"/>
</dbReference>
<reference evidence="19 20" key="1">
    <citation type="submission" date="2019-02" db="EMBL/GenBank/DDBJ databases">
        <title>Deep-cultivation of Planctomycetes and their phenomic and genomic characterization uncovers novel biology.</title>
        <authorList>
            <person name="Wiegand S."/>
            <person name="Jogler M."/>
            <person name="Boedeker C."/>
            <person name="Pinto D."/>
            <person name="Vollmers J."/>
            <person name="Rivas-Marin E."/>
            <person name="Kohn T."/>
            <person name="Peeters S.H."/>
            <person name="Heuer A."/>
            <person name="Rast P."/>
            <person name="Oberbeckmann S."/>
            <person name="Bunk B."/>
            <person name="Jeske O."/>
            <person name="Meyerdierks A."/>
            <person name="Storesund J.E."/>
            <person name="Kallscheuer N."/>
            <person name="Luecker S."/>
            <person name="Lage O.M."/>
            <person name="Pohl T."/>
            <person name="Merkel B.J."/>
            <person name="Hornburger P."/>
            <person name="Mueller R.-W."/>
            <person name="Bruemmer F."/>
            <person name="Labrenz M."/>
            <person name="Spormann A.M."/>
            <person name="Op den Camp H."/>
            <person name="Overmann J."/>
            <person name="Amann R."/>
            <person name="Jetten M.S.M."/>
            <person name="Mascher T."/>
            <person name="Medema M.H."/>
            <person name="Devos D.P."/>
            <person name="Kaster A.-K."/>
            <person name="Ovreas L."/>
            <person name="Rohde M."/>
            <person name="Galperin M.Y."/>
            <person name="Jogler C."/>
        </authorList>
    </citation>
    <scope>NUCLEOTIDE SEQUENCE [LARGE SCALE GENOMIC DNA]</scope>
    <source>
        <strain evidence="19 20">Q31a</strain>
    </source>
</reference>
<dbReference type="KEGG" id="ahel:Q31a_44840"/>
<comment type="similarity">
    <text evidence="14">Belongs to the ABC transporter superfamily. UvrA family.</text>
</comment>
<evidence type="ECO:0000313" key="20">
    <source>
        <dbReference type="Proteomes" id="UP000318017"/>
    </source>
</evidence>
<gene>
    <name evidence="19" type="primary">uvrA_4</name>
    <name evidence="19" type="ORF">Q31a_44840</name>
</gene>
<evidence type="ECO:0000256" key="10">
    <source>
        <dbReference type="ARBA" id="ARBA00022840"/>
    </source>
</evidence>
<evidence type="ECO:0000256" key="17">
    <source>
        <dbReference type="SAM" id="MobiDB-lite"/>
    </source>
</evidence>
<keyword evidence="6" id="KW-0227">DNA damage</keyword>
<dbReference type="GO" id="GO:0016887">
    <property type="term" value="F:ATP hydrolysis activity"/>
    <property type="evidence" value="ECO:0007669"/>
    <property type="project" value="InterPro"/>
</dbReference>
<keyword evidence="2" id="KW-0963">Cytoplasm</keyword>
<feature type="domain" description="ABC transporter" evidence="18">
    <location>
        <begin position="606"/>
        <end position="937"/>
    </location>
</feature>
<evidence type="ECO:0000256" key="14">
    <source>
        <dbReference type="ARBA" id="ARBA00038000"/>
    </source>
</evidence>
<dbReference type="GO" id="GO:0005737">
    <property type="term" value="C:cytoplasm"/>
    <property type="evidence" value="ECO:0007669"/>
    <property type="project" value="UniProtKB-SubCell"/>
</dbReference>
<feature type="compositionally biased region" description="Polar residues" evidence="17">
    <location>
        <begin position="928"/>
        <end position="939"/>
    </location>
</feature>
<keyword evidence="8" id="KW-0863">Zinc-finger</keyword>
<evidence type="ECO:0000256" key="1">
    <source>
        <dbReference type="ARBA" id="ARBA00004496"/>
    </source>
</evidence>
<dbReference type="GO" id="GO:0003677">
    <property type="term" value="F:DNA binding"/>
    <property type="evidence" value="ECO:0007669"/>
    <property type="project" value="UniProtKB-KW"/>
</dbReference>
<dbReference type="OrthoDB" id="9809851at2"/>
<keyword evidence="10" id="KW-0067">ATP-binding</keyword>
<evidence type="ECO:0000256" key="8">
    <source>
        <dbReference type="ARBA" id="ARBA00022771"/>
    </source>
</evidence>
<protein>
    <recommendedName>
        <fullName evidence="15">UvrABC system protein A</fullName>
    </recommendedName>
    <alternativeName>
        <fullName evidence="16">Excinuclease ABC subunit A</fullName>
    </alternativeName>
</protein>
<comment type="subcellular location">
    <subcellularLocation>
        <location evidence="1">Cytoplasm</location>
    </subcellularLocation>
</comment>
<dbReference type="InterPro" id="IPR004602">
    <property type="entry name" value="UvrA"/>
</dbReference>
<keyword evidence="3" id="KW-0479">Metal-binding</keyword>
<dbReference type="GO" id="GO:0006289">
    <property type="term" value="P:nucleotide-excision repair"/>
    <property type="evidence" value="ECO:0007669"/>
    <property type="project" value="InterPro"/>
</dbReference>
<evidence type="ECO:0000313" key="19">
    <source>
        <dbReference type="EMBL" id="QDV26112.1"/>
    </source>
</evidence>
<evidence type="ECO:0000256" key="7">
    <source>
        <dbReference type="ARBA" id="ARBA00022769"/>
    </source>
</evidence>
<dbReference type="PANTHER" id="PTHR43152:SF3">
    <property type="entry name" value="UVRABC SYSTEM PROTEIN A"/>
    <property type="match status" value="1"/>
</dbReference>
<evidence type="ECO:0000256" key="13">
    <source>
        <dbReference type="ARBA" id="ARBA00023204"/>
    </source>
</evidence>
<accession>A0A518GBW8</accession>
<keyword evidence="20" id="KW-1185">Reference proteome</keyword>
<dbReference type="RefSeq" id="WP_145082015.1">
    <property type="nucleotide sequence ID" value="NZ_CP036298.1"/>
</dbReference>
<dbReference type="Gene3D" id="1.20.1580.10">
    <property type="entry name" value="ABC transporter ATPase like domain"/>
    <property type="match status" value="3"/>
</dbReference>
<evidence type="ECO:0000256" key="2">
    <source>
        <dbReference type="ARBA" id="ARBA00022490"/>
    </source>
</evidence>
<evidence type="ECO:0000256" key="3">
    <source>
        <dbReference type="ARBA" id="ARBA00022723"/>
    </source>
</evidence>
<dbReference type="Gene3D" id="3.30.190.20">
    <property type="match status" value="1"/>
</dbReference>
<keyword evidence="12" id="KW-0238">DNA-binding</keyword>
<dbReference type="Gene3D" id="3.40.50.300">
    <property type="entry name" value="P-loop containing nucleotide triphosphate hydrolases"/>
    <property type="match status" value="3"/>
</dbReference>
<evidence type="ECO:0000256" key="16">
    <source>
        <dbReference type="ARBA" id="ARBA00042156"/>
    </source>
</evidence>
<dbReference type="InterPro" id="IPR003439">
    <property type="entry name" value="ABC_transporter-like_ATP-bd"/>
</dbReference>
<dbReference type="GO" id="GO:0008270">
    <property type="term" value="F:zinc ion binding"/>
    <property type="evidence" value="ECO:0007669"/>
    <property type="project" value="UniProtKB-KW"/>
</dbReference>
<keyword evidence="9" id="KW-0862">Zinc</keyword>
<feature type="region of interest" description="Disordered" evidence="17">
    <location>
        <begin position="926"/>
        <end position="953"/>
    </location>
</feature>
<keyword evidence="13" id="KW-0234">DNA repair</keyword>
<dbReference type="SUPFAM" id="SSF52540">
    <property type="entry name" value="P-loop containing nucleoside triphosphate hydrolases"/>
    <property type="match status" value="2"/>
</dbReference>
<evidence type="ECO:0000256" key="9">
    <source>
        <dbReference type="ARBA" id="ARBA00022833"/>
    </source>
</evidence>
<evidence type="ECO:0000256" key="15">
    <source>
        <dbReference type="ARBA" id="ARBA00039316"/>
    </source>
</evidence>
<feature type="compositionally biased region" description="Basic and acidic residues" evidence="17">
    <location>
        <begin position="942"/>
        <end position="953"/>
    </location>
</feature>
<evidence type="ECO:0000256" key="5">
    <source>
        <dbReference type="ARBA" id="ARBA00022741"/>
    </source>
</evidence>
<organism evidence="19 20">
    <name type="scientific">Aureliella helgolandensis</name>
    <dbReference type="NCBI Taxonomy" id="2527968"/>
    <lineage>
        <taxon>Bacteria</taxon>
        <taxon>Pseudomonadati</taxon>
        <taxon>Planctomycetota</taxon>
        <taxon>Planctomycetia</taxon>
        <taxon>Pirellulales</taxon>
        <taxon>Pirellulaceae</taxon>
        <taxon>Aureliella</taxon>
    </lineage>
</organism>
<dbReference type="InterPro" id="IPR041552">
    <property type="entry name" value="UvrA_DNA-bd"/>
</dbReference>
<evidence type="ECO:0000256" key="4">
    <source>
        <dbReference type="ARBA" id="ARBA00022737"/>
    </source>
</evidence>
<dbReference type="PROSITE" id="PS50893">
    <property type="entry name" value="ABC_TRANSPORTER_2"/>
    <property type="match status" value="1"/>
</dbReference>
<keyword evidence="11" id="KW-0267">Excision nuclease</keyword>
<sequence>MSHDTIRLRGVRVHNLQNVDVDIPRGKLIAVCGLSGSGKTSLAIDTLYAEGQRRYIESFSAYTRQFLERIDKPDYDSIEGLPPALAVRRGSTPRGNRSTVGTASETLDYLRLLFSKIAKLNCHQCGQPIVAHGPQSTALHLASLPKSAKVMLAFAAHWEDVAERADTLADLQASGFVRLLSGEQELLLGQTDREALAKTLPKSGTVWVVVDRLKGGDPPARTTESLETAYARGYGEIALFVSQAAVPPESISASTSELVLQKVNGANWLLERFSQRLTCTRCDLEYPAAEPRLFNFNSPLGACGACEGFGDTIDLDMNRIVPDPNKTLRDGAIAPWNTPAYSQCLDELLDIADDLHLPVDVPYHKLTKKQLRTLHHGAPAQGFEGLDGFFAWLERKKYKMHVRVFLSRWRSYNQCAACQGARLNPLALSYRVANHHFADLSSMEIQQVTELLRELDLPSREREIAIGPQEKLLDRLGYLQDVGLGYLTLDRTLRTLSGGEAQRTALTAALGSSLVNMLYVLDEPSVGLHPHDVERLSSAIGTLSGRGNTVVMIEHEELLLQQADWLIEVGPAAGAQGGRIVCSAPRKKIAKGVSLTVDYLNGVKSIAVPSTRRSTEQGWLELTGCTGHNLQHVDASFPLGTLCLVTGVSGSGKSSLVQDTLYPAIVNQLSGGRADCLPFEHLKGLHQIDECISVDQNPISRSPRSNPITYVKAFDEVRSVFAGTVDAKIQNYSPGHFSFNSDLGRCANCKGDGSLQIDMQFLADVVMTCPVCHGRRYRAEILQVKYRDQSIADVLDMTVREAIQFFRGQKKVQQKLQVLVDVGLGYVHLGQPATTLSAGEGQRLKLATHLASASRKRTLFILDEPTTGLHTHDLLQLLGCFNALLTAGHSLIVVEHNLHLMAAADYILDIGPGPAHLGGRLVAAGTPEQVSASQHSQTAPFLREHGVRPDPQQ</sequence>
<dbReference type="GO" id="GO:0004518">
    <property type="term" value="F:nuclease activity"/>
    <property type="evidence" value="ECO:0007669"/>
    <property type="project" value="UniProtKB-KW"/>
</dbReference>
<evidence type="ECO:0000256" key="11">
    <source>
        <dbReference type="ARBA" id="ARBA00022881"/>
    </source>
</evidence>
<dbReference type="EMBL" id="CP036298">
    <property type="protein sequence ID" value="QDV26112.1"/>
    <property type="molecule type" value="Genomic_DNA"/>
</dbReference>
<dbReference type="GO" id="GO:0005524">
    <property type="term" value="F:ATP binding"/>
    <property type="evidence" value="ECO:0007669"/>
    <property type="project" value="UniProtKB-KW"/>
</dbReference>
<keyword evidence="4" id="KW-0677">Repeat</keyword>
<evidence type="ECO:0000256" key="6">
    <source>
        <dbReference type="ARBA" id="ARBA00022763"/>
    </source>
</evidence>
<evidence type="ECO:0000259" key="18">
    <source>
        <dbReference type="PROSITE" id="PS50893"/>
    </source>
</evidence>
<proteinExistence type="inferred from homology"/>
<name>A0A518GBW8_9BACT</name>
<keyword evidence="5" id="KW-0547">Nucleotide-binding</keyword>
<dbReference type="AlphaFoldDB" id="A0A518GBW8"/>